<dbReference type="EMBL" id="UAUU01000009">
    <property type="protein sequence ID" value="SPZ86934.1"/>
    <property type="molecule type" value="Genomic_DNA"/>
</dbReference>
<sequence>MITLTHFLVVSACIFCIGLYTVLSKKNAIMILVGIELMINAAILNFVAFGKYDKLSYGGQIFALFAIVLAAAAVAVGLAIVLNVYRHYKTINPDEINQLKDK</sequence>
<dbReference type="GO" id="GO:0048038">
    <property type="term" value="F:quinone binding"/>
    <property type="evidence" value="ECO:0007669"/>
    <property type="project" value="UniProtKB-KW"/>
</dbReference>
<comment type="function">
    <text evidence="1">NDH-1 shuttles electrons from NADH, via FMN and iron-sulfur (Fe-S) centers, to quinones in the respiratory chain. The immediate electron acceptor for the enzyme in this species is believed to be ubiquinone. Couples the redox reaction to proton translocation (for every two electrons transferred, four hydrogen ions are translocated across the cytoplasmic membrane), and thus conserves the redox energy in a proton gradient.</text>
</comment>
<protein>
    <recommendedName>
        <fullName evidence="10">NADH-quinone oxidoreductase subunit K</fullName>
        <ecNumber evidence="10">7.1.1.-</ecNumber>
    </recommendedName>
    <alternativeName>
        <fullName evidence="10">NADH dehydrogenase I subunit K</fullName>
    </alternativeName>
    <alternativeName>
        <fullName evidence="10">NDH-1 subunit K</fullName>
    </alternativeName>
</protein>
<reference evidence="11 12" key="1">
    <citation type="submission" date="2018-06" db="EMBL/GenBank/DDBJ databases">
        <authorList>
            <consortium name="Pathogen Informatics"/>
            <person name="Doyle S."/>
        </authorList>
    </citation>
    <scope>NUCLEOTIDE SEQUENCE [LARGE SCALE GENOMIC DNA]</scope>
    <source>
        <strain evidence="11 12">NCTC11343</strain>
    </source>
</reference>
<keyword evidence="10" id="KW-1003">Cell membrane</keyword>
<name>A0A2X2IZU9_SPHMU</name>
<dbReference type="GeneID" id="97182555"/>
<keyword evidence="7 10" id="KW-1278">Translocase</keyword>
<dbReference type="GO" id="GO:0042773">
    <property type="term" value="P:ATP synthesis coupled electron transport"/>
    <property type="evidence" value="ECO:0007669"/>
    <property type="project" value="InterPro"/>
</dbReference>
<feature type="transmembrane region" description="Helical" evidence="10">
    <location>
        <begin position="61"/>
        <end position="85"/>
    </location>
</feature>
<comment type="function">
    <text evidence="10">NDH-1 shuttles electrons from NADH, via FMN and iron-sulfur (Fe-S) centers, to quinones in the respiratory chain. The immediate electron acceptor for the enzyme in this species is believed to be a menaquinone. Couples the redox reaction to proton translocation (for every two electrons transferred, four hydrogen ions are translocated across the cytoplasmic membrane), and thus conserves the redox energy in a proton gradient.</text>
</comment>
<dbReference type="NCBIfam" id="NF004320">
    <property type="entry name" value="PRK05715.1-2"/>
    <property type="match status" value="1"/>
</dbReference>
<evidence type="ECO:0000256" key="2">
    <source>
        <dbReference type="ARBA" id="ARBA00004141"/>
    </source>
</evidence>
<comment type="similarity">
    <text evidence="3 10">Belongs to the complex I subunit 4L family.</text>
</comment>
<dbReference type="Pfam" id="PF00420">
    <property type="entry name" value="Oxidored_q2"/>
    <property type="match status" value="1"/>
</dbReference>
<evidence type="ECO:0000256" key="8">
    <source>
        <dbReference type="ARBA" id="ARBA00022989"/>
    </source>
</evidence>
<organism evidence="11 12">
    <name type="scientific">Sphingobacterium multivorum</name>
    <dbReference type="NCBI Taxonomy" id="28454"/>
    <lineage>
        <taxon>Bacteria</taxon>
        <taxon>Pseudomonadati</taxon>
        <taxon>Bacteroidota</taxon>
        <taxon>Sphingobacteriia</taxon>
        <taxon>Sphingobacteriales</taxon>
        <taxon>Sphingobacteriaceae</taxon>
        <taxon>Sphingobacterium</taxon>
    </lineage>
</organism>
<dbReference type="FunFam" id="1.10.287.3510:FF:000001">
    <property type="entry name" value="NADH-quinone oxidoreductase subunit K"/>
    <property type="match status" value="1"/>
</dbReference>
<dbReference type="EC" id="7.1.1.-" evidence="10"/>
<evidence type="ECO:0000256" key="4">
    <source>
        <dbReference type="ARBA" id="ARBA00022448"/>
    </source>
</evidence>
<dbReference type="GO" id="GO:0050136">
    <property type="term" value="F:NADH dehydrogenase (quinone) (non-electrogenic) activity"/>
    <property type="evidence" value="ECO:0007669"/>
    <property type="project" value="UniProtKB-UniRule"/>
</dbReference>
<dbReference type="GeneID" id="88833165"/>
<evidence type="ECO:0000313" key="12">
    <source>
        <dbReference type="Proteomes" id="UP000251241"/>
    </source>
</evidence>
<keyword evidence="8 10" id="KW-1133">Transmembrane helix</keyword>
<dbReference type="InterPro" id="IPR039428">
    <property type="entry name" value="NUOK/Mnh_C1-like"/>
</dbReference>
<dbReference type="Proteomes" id="UP000251241">
    <property type="component" value="Unassembled WGS sequence"/>
</dbReference>
<evidence type="ECO:0000256" key="1">
    <source>
        <dbReference type="ARBA" id="ARBA00002378"/>
    </source>
</evidence>
<dbReference type="PANTHER" id="PTHR11434">
    <property type="entry name" value="NADH-UBIQUINONE OXIDOREDUCTASE SUBUNIT ND4L"/>
    <property type="match status" value="1"/>
</dbReference>
<dbReference type="AlphaFoldDB" id="A0A2X2IZU9"/>
<keyword evidence="10" id="KW-0520">NAD</keyword>
<comment type="catalytic activity">
    <reaction evidence="10">
        <text>a quinone + NADH + 5 H(+)(in) = a quinol + NAD(+) + 4 H(+)(out)</text>
        <dbReference type="Rhea" id="RHEA:57888"/>
        <dbReference type="ChEBI" id="CHEBI:15378"/>
        <dbReference type="ChEBI" id="CHEBI:24646"/>
        <dbReference type="ChEBI" id="CHEBI:57540"/>
        <dbReference type="ChEBI" id="CHEBI:57945"/>
        <dbReference type="ChEBI" id="CHEBI:132124"/>
    </reaction>
</comment>
<gene>
    <name evidence="11" type="primary">nuoK_1</name>
    <name evidence="10" type="synonym">nuoK</name>
    <name evidence="11" type="ORF">NCTC11343_02611</name>
</gene>
<keyword evidence="5 10" id="KW-0812">Transmembrane</keyword>
<proteinExistence type="inferred from homology"/>
<feature type="transmembrane region" description="Helical" evidence="10">
    <location>
        <begin position="30"/>
        <end position="49"/>
    </location>
</feature>
<accession>A0A2X2IZU9</accession>
<keyword evidence="4 10" id="KW-0813">Transport</keyword>
<dbReference type="RefSeq" id="WP_075994232.1">
    <property type="nucleotide sequence ID" value="NZ_CP069793.1"/>
</dbReference>
<keyword evidence="6 10" id="KW-0874">Quinone</keyword>
<dbReference type="HAMAP" id="MF_01456">
    <property type="entry name" value="NDH1_NuoK"/>
    <property type="match status" value="1"/>
</dbReference>
<keyword evidence="11" id="KW-0560">Oxidoreductase</keyword>
<comment type="subcellular location">
    <subcellularLocation>
        <location evidence="10">Cell membrane</location>
        <topology evidence="10">Multi-pass membrane protein</topology>
    </subcellularLocation>
    <subcellularLocation>
        <location evidence="2">Membrane</location>
        <topology evidence="2">Multi-pass membrane protein</topology>
    </subcellularLocation>
</comment>
<evidence type="ECO:0000256" key="5">
    <source>
        <dbReference type="ARBA" id="ARBA00022692"/>
    </source>
</evidence>
<keyword evidence="9 10" id="KW-0472">Membrane</keyword>
<comment type="subunit">
    <text evidence="10">NDH-1 is composed of 14 different subunits. Subunits NuoA, H, J, K, L, M, N constitute the membrane sector of the complex.</text>
</comment>
<dbReference type="InterPro" id="IPR001133">
    <property type="entry name" value="NADH_UbQ_OxRdtase_chain4L/K"/>
</dbReference>
<evidence type="ECO:0000313" key="11">
    <source>
        <dbReference type="EMBL" id="SPZ86934.1"/>
    </source>
</evidence>
<dbReference type="GO" id="GO:0030964">
    <property type="term" value="C:NADH dehydrogenase complex"/>
    <property type="evidence" value="ECO:0007669"/>
    <property type="project" value="TreeGrafter"/>
</dbReference>
<dbReference type="Gene3D" id="1.10.287.3510">
    <property type="match status" value="1"/>
</dbReference>
<evidence type="ECO:0000256" key="9">
    <source>
        <dbReference type="ARBA" id="ARBA00023136"/>
    </source>
</evidence>
<evidence type="ECO:0000256" key="3">
    <source>
        <dbReference type="ARBA" id="ARBA00010519"/>
    </source>
</evidence>
<evidence type="ECO:0000256" key="7">
    <source>
        <dbReference type="ARBA" id="ARBA00022967"/>
    </source>
</evidence>
<dbReference type="GO" id="GO:0005886">
    <property type="term" value="C:plasma membrane"/>
    <property type="evidence" value="ECO:0007669"/>
    <property type="project" value="UniProtKB-SubCell"/>
</dbReference>
<evidence type="ECO:0000256" key="6">
    <source>
        <dbReference type="ARBA" id="ARBA00022719"/>
    </source>
</evidence>
<dbReference type="PANTHER" id="PTHR11434:SF16">
    <property type="entry name" value="NADH-UBIQUINONE OXIDOREDUCTASE CHAIN 4L"/>
    <property type="match status" value="1"/>
</dbReference>
<feature type="transmembrane region" description="Helical" evidence="10">
    <location>
        <begin position="6"/>
        <end position="23"/>
    </location>
</feature>
<evidence type="ECO:0000256" key="10">
    <source>
        <dbReference type="HAMAP-Rule" id="MF_01456"/>
    </source>
</evidence>